<proteinExistence type="predicted"/>
<evidence type="ECO:0000313" key="2">
    <source>
        <dbReference type="EMBL" id="SEK27734.1"/>
    </source>
</evidence>
<dbReference type="Proteomes" id="UP000199664">
    <property type="component" value="Unassembled WGS sequence"/>
</dbReference>
<organism evidence="2 3">
    <name type="scientific">Bosea lupini</name>
    <dbReference type="NCBI Taxonomy" id="1036779"/>
    <lineage>
        <taxon>Bacteria</taxon>
        <taxon>Pseudomonadati</taxon>
        <taxon>Pseudomonadota</taxon>
        <taxon>Alphaproteobacteria</taxon>
        <taxon>Hyphomicrobiales</taxon>
        <taxon>Boseaceae</taxon>
        <taxon>Bosea</taxon>
    </lineage>
</organism>
<evidence type="ECO:0000313" key="3">
    <source>
        <dbReference type="Proteomes" id="UP000199664"/>
    </source>
</evidence>
<evidence type="ECO:0000256" key="1">
    <source>
        <dbReference type="SAM" id="Phobius"/>
    </source>
</evidence>
<name>A0A1H7FPM4_9HYPH</name>
<accession>A0A1H7FPM4</accession>
<dbReference type="EMBL" id="FOAN01000001">
    <property type="protein sequence ID" value="SEK27734.1"/>
    <property type="molecule type" value="Genomic_DNA"/>
</dbReference>
<protein>
    <submittedName>
        <fullName evidence="2">Uncharacterized protein</fullName>
    </submittedName>
</protein>
<feature type="transmembrane region" description="Helical" evidence="1">
    <location>
        <begin position="7"/>
        <end position="27"/>
    </location>
</feature>
<feature type="transmembrane region" description="Helical" evidence="1">
    <location>
        <begin position="33"/>
        <end position="52"/>
    </location>
</feature>
<keyword evidence="1" id="KW-0812">Transmembrane</keyword>
<keyword evidence="1" id="KW-1133">Transmembrane helix</keyword>
<reference evidence="3" key="1">
    <citation type="submission" date="2016-10" db="EMBL/GenBank/DDBJ databases">
        <authorList>
            <person name="Varghese N."/>
            <person name="Submissions S."/>
        </authorList>
    </citation>
    <scope>NUCLEOTIDE SEQUENCE [LARGE SCALE GENOMIC DNA]</scope>
    <source>
        <strain evidence="3">LMG 26383,CCUG 61248,R- 45681</strain>
    </source>
</reference>
<dbReference type="AlphaFoldDB" id="A0A1H7FPM4"/>
<sequence>MRPPRNAERGVIAALACAGLIGVAVIAQQAIGWLGVGLIGLFTLFVAVRYELEGNLPVGPQMTPDLYASQFGKHGREHDAERADRRHAWQRQLSAARLAAGMRTLLALVGFGFFLILEFGQQTG</sequence>
<feature type="transmembrane region" description="Helical" evidence="1">
    <location>
        <begin position="95"/>
        <end position="117"/>
    </location>
</feature>
<keyword evidence="1" id="KW-0472">Membrane</keyword>
<keyword evidence="3" id="KW-1185">Reference proteome</keyword>
<gene>
    <name evidence="2" type="ORF">SAMN04515666_101115</name>
</gene>